<keyword evidence="2" id="KW-1185">Reference proteome</keyword>
<dbReference type="Proteomes" id="UP000237271">
    <property type="component" value="Unassembled WGS sequence"/>
</dbReference>
<evidence type="ECO:0000313" key="2">
    <source>
        <dbReference type="Proteomes" id="UP000237271"/>
    </source>
</evidence>
<gene>
    <name evidence="1" type="ORF">PHPALM_36627</name>
</gene>
<reference evidence="1 2" key="1">
    <citation type="journal article" date="2017" name="Genome Biol. Evol.">
        <title>Phytophthora megakarya and P. palmivora, closely related causal agents of cacao black pod rot, underwent increases in genome sizes and gene numbers by different mechanisms.</title>
        <authorList>
            <person name="Ali S.S."/>
            <person name="Shao J."/>
            <person name="Lary D.J."/>
            <person name="Kronmiller B."/>
            <person name="Shen D."/>
            <person name="Strem M.D."/>
            <person name="Amoako-Attah I."/>
            <person name="Akrofi A.Y."/>
            <person name="Begoude B.A."/>
            <person name="Ten Hoopen G.M."/>
            <person name="Coulibaly K."/>
            <person name="Kebe B.I."/>
            <person name="Melnick R.L."/>
            <person name="Guiltinan M.J."/>
            <person name="Tyler B.M."/>
            <person name="Meinhardt L.W."/>
            <person name="Bailey B.A."/>
        </authorList>
    </citation>
    <scope>NUCLEOTIDE SEQUENCE [LARGE SCALE GENOMIC DNA]</scope>
    <source>
        <strain evidence="2">sbr112.9</strain>
    </source>
</reference>
<dbReference type="OrthoDB" id="122605at2759"/>
<accession>A0A2P4WZH2</accession>
<name>A0A2P4WZH2_9STRA</name>
<dbReference type="EMBL" id="NCKW01020175">
    <property type="protein sequence ID" value="POM58692.1"/>
    <property type="molecule type" value="Genomic_DNA"/>
</dbReference>
<proteinExistence type="predicted"/>
<evidence type="ECO:0000313" key="1">
    <source>
        <dbReference type="EMBL" id="POM58692.1"/>
    </source>
</evidence>
<dbReference type="AlphaFoldDB" id="A0A2P4WZH2"/>
<protein>
    <submittedName>
        <fullName evidence="1">Tc1like transporase</fullName>
    </submittedName>
</protein>
<comment type="caution">
    <text evidence="1">The sequence shown here is derived from an EMBL/GenBank/DDBJ whole genome shotgun (WGS) entry which is preliminary data.</text>
</comment>
<organism evidence="1 2">
    <name type="scientific">Phytophthora palmivora</name>
    <dbReference type="NCBI Taxonomy" id="4796"/>
    <lineage>
        <taxon>Eukaryota</taxon>
        <taxon>Sar</taxon>
        <taxon>Stramenopiles</taxon>
        <taxon>Oomycota</taxon>
        <taxon>Peronosporomycetes</taxon>
        <taxon>Peronosporales</taxon>
        <taxon>Peronosporaceae</taxon>
        <taxon>Phytophthora</taxon>
    </lineage>
</organism>
<sequence length="84" mass="9889">MADLAQLMYSMLAGMEKHTELIDELHAFCLYLAGSLKYGAAQWYIVKKDDVKSVEDFFEKLEEEFVPPDLQERLRDQMNDLKER</sequence>